<feature type="compositionally biased region" description="Polar residues" evidence="1">
    <location>
        <begin position="15"/>
        <end position="24"/>
    </location>
</feature>
<accession>A0A4D5ZHG0</accession>
<proteinExistence type="predicted"/>
<name>A0A4D5ZHG0_9CAUD</name>
<dbReference type="Proteomes" id="UP000296455">
    <property type="component" value="Segment"/>
</dbReference>
<dbReference type="EMBL" id="MK552140">
    <property type="protein sequence ID" value="QBX06498.1"/>
    <property type="molecule type" value="Genomic_DNA"/>
</dbReference>
<evidence type="ECO:0000313" key="2">
    <source>
        <dbReference type="EMBL" id="QBX06498.1"/>
    </source>
</evidence>
<sequence length="297" mass="33243">MKPMMPSAWGKKPQQIRSDSTTTPHEIENLNPQRAPEIDQGEAQHEAMRTGRGDNVGVAQETMDAEKDQTLVSRLDYETWLPFAAQTYKISPRIEDYIIVNTLVCPSDIPNRNGIAFPRDELARFLPPPTNRMSYKAWKGCPVHLEHDNEVHERAYGIILDASFHKVDGYGDGKLWKVMGLLAIDKNKYPDVAQKVLTKEINTYSMGALVEYFTCGYCGASCSTRHTCGHITGTKNVNWKKYRDFDGSTHLAFLNAHGIQPIECSIVKDPAWAPALSDNVVDFGSVARNNSQNSILT</sequence>
<protein>
    <submittedName>
        <fullName evidence="2">Uncharacterized protein</fullName>
    </submittedName>
</protein>
<organism evidence="2 3">
    <name type="scientific">Burkholderia phage BcepSaruman</name>
    <dbReference type="NCBI Taxonomy" id="2530032"/>
    <lineage>
        <taxon>Viruses</taxon>
        <taxon>Duplodnaviria</taxon>
        <taxon>Heunggongvirae</taxon>
        <taxon>Uroviricota</taxon>
        <taxon>Caudoviricetes</taxon>
        <taxon>Sarumanvirus</taxon>
        <taxon>Sarumanvirus bcepsaruman</taxon>
    </lineage>
</organism>
<gene>
    <name evidence="2" type="ORF">BcepSaruman_085</name>
</gene>
<evidence type="ECO:0000256" key="1">
    <source>
        <dbReference type="SAM" id="MobiDB-lite"/>
    </source>
</evidence>
<keyword evidence="3" id="KW-1185">Reference proteome</keyword>
<feature type="region of interest" description="Disordered" evidence="1">
    <location>
        <begin position="1"/>
        <end position="39"/>
    </location>
</feature>
<reference evidence="2 3" key="1">
    <citation type="submission" date="2019-02" db="EMBL/GenBank/DDBJ databases">
        <title>Complete genome sequence of Burkholderia cenocepacia phage BcepSaruman.</title>
        <authorList>
            <person name="Park K."/>
            <person name="Liu M."/>
            <person name="Gill J."/>
        </authorList>
    </citation>
    <scope>NUCLEOTIDE SEQUENCE [LARGE SCALE GENOMIC DNA]</scope>
</reference>
<evidence type="ECO:0000313" key="3">
    <source>
        <dbReference type="Proteomes" id="UP000296455"/>
    </source>
</evidence>